<evidence type="ECO:0008006" key="7">
    <source>
        <dbReference type="Google" id="ProtNLM"/>
    </source>
</evidence>
<keyword evidence="2" id="KW-1133">Transmembrane helix</keyword>
<evidence type="ECO:0000259" key="4">
    <source>
        <dbReference type="Pfam" id="PF13800"/>
    </source>
</evidence>
<evidence type="ECO:0000256" key="1">
    <source>
        <dbReference type="SAM" id="Coils"/>
    </source>
</evidence>
<dbReference type="Pfam" id="PF13791">
    <property type="entry name" value="Sigma_reg_C"/>
    <property type="match status" value="1"/>
</dbReference>
<accession>A0A516KC92</accession>
<feature type="transmembrane region" description="Helical" evidence="2">
    <location>
        <begin position="66"/>
        <end position="91"/>
    </location>
</feature>
<keyword evidence="2" id="KW-0472">Membrane</keyword>
<dbReference type="InterPro" id="IPR025672">
    <property type="entry name" value="Sigma_reg_C_dom"/>
</dbReference>
<evidence type="ECO:0000259" key="3">
    <source>
        <dbReference type="Pfam" id="PF13791"/>
    </source>
</evidence>
<dbReference type="InterPro" id="IPR029101">
    <property type="entry name" value="Sigma_reg_N"/>
</dbReference>
<reference evidence="5 6" key="1">
    <citation type="submission" date="2019-07" db="EMBL/GenBank/DDBJ databases">
        <authorList>
            <person name="Li J."/>
        </authorList>
    </citation>
    <scope>NUCLEOTIDE SEQUENCE [LARGE SCALE GENOMIC DNA]</scope>
    <source>
        <strain evidence="5 6">TKL69</strain>
    </source>
</reference>
<organism evidence="5 6">
    <name type="scientific">Radiobacillus deserti</name>
    <dbReference type="NCBI Taxonomy" id="2594883"/>
    <lineage>
        <taxon>Bacteria</taxon>
        <taxon>Bacillati</taxon>
        <taxon>Bacillota</taxon>
        <taxon>Bacilli</taxon>
        <taxon>Bacillales</taxon>
        <taxon>Bacillaceae</taxon>
        <taxon>Radiobacillus</taxon>
    </lineage>
</organism>
<dbReference type="OrthoDB" id="2730366at2"/>
<evidence type="ECO:0000313" key="6">
    <source>
        <dbReference type="Proteomes" id="UP000315215"/>
    </source>
</evidence>
<keyword evidence="6" id="KW-1185">Reference proteome</keyword>
<dbReference type="Proteomes" id="UP000315215">
    <property type="component" value="Chromosome"/>
</dbReference>
<dbReference type="KEGG" id="aqt:FN924_01285"/>
<keyword evidence="1" id="KW-0175">Coiled coil</keyword>
<dbReference type="EMBL" id="CP041666">
    <property type="protein sequence ID" value="QDP38966.1"/>
    <property type="molecule type" value="Genomic_DNA"/>
</dbReference>
<dbReference type="RefSeq" id="WP_143891716.1">
    <property type="nucleotide sequence ID" value="NZ_CP041666.1"/>
</dbReference>
<keyword evidence="2" id="KW-0812">Transmembrane</keyword>
<evidence type="ECO:0000313" key="5">
    <source>
        <dbReference type="EMBL" id="QDP38966.1"/>
    </source>
</evidence>
<proteinExistence type="predicted"/>
<feature type="domain" description="Sigma factor regulator N-terminal" evidence="4">
    <location>
        <begin position="52"/>
        <end position="142"/>
    </location>
</feature>
<evidence type="ECO:0000256" key="2">
    <source>
        <dbReference type="SAM" id="Phobius"/>
    </source>
</evidence>
<dbReference type="Pfam" id="PF13800">
    <property type="entry name" value="Sigma_reg_N"/>
    <property type="match status" value="1"/>
</dbReference>
<feature type="domain" description="Sigma factor regulator C-terminal" evidence="3">
    <location>
        <begin position="195"/>
        <end position="369"/>
    </location>
</feature>
<sequence>MNEEFKRKLEAYEKGELSEEEIEAFEEELDQFEEGRESIQHKGRGMNDKRQKRILRRGKWKARFQTALTAILLTALFFIVSSILTSIYYAWGTPDRRDVYRNVIDHTLTVTNPYGYIGGTSVQTKTFFRLEATRDLNKTVGSDTFQVGEINIDFLFSKMSYPAEESYGRQSSFMPAFSYPGYQSRDGVNSQWTRLEQIPEGTVVSAYVSLSELIGTKDLFERFEDRDMQLIWLAVDTGMESNSEMEGIVSTPIGFPSFPIWHEDDMILDSREEEEGFFGGVVSESYYSPNYSTDDEEIFHQQFMKTLSFLEDHEKMVSNLVFGELDLTDRITYLKENGVKHYGVVVTGPTKEILKLKKEPWIGSIEVDEVGFWNWISME</sequence>
<feature type="coiled-coil region" evidence="1">
    <location>
        <begin position="15"/>
        <end position="42"/>
    </location>
</feature>
<name>A0A516KC92_9BACI</name>
<gene>
    <name evidence="5" type="ORF">FN924_01285</name>
</gene>
<protein>
    <recommendedName>
        <fullName evidence="7">Anti-sigma factor</fullName>
    </recommendedName>
</protein>
<dbReference type="AlphaFoldDB" id="A0A516KC92"/>